<evidence type="ECO:0000313" key="1">
    <source>
        <dbReference type="EMBL" id="AIT08518.1"/>
    </source>
</evidence>
<gene>
    <name evidence="1" type="ORF">LO80_00055</name>
</gene>
<dbReference type="EMBL" id="CP009574">
    <property type="protein sequence ID" value="AIT08518.1"/>
    <property type="molecule type" value="Genomic_DNA"/>
</dbReference>
<dbReference type="Proteomes" id="UP000029672">
    <property type="component" value="Chromosome"/>
</dbReference>
<dbReference type="OrthoDB" id="262743at2"/>
<dbReference type="RefSeq" id="WP_040007439.1">
    <property type="nucleotide sequence ID" value="NZ_CP009574.1"/>
</dbReference>
<protein>
    <submittedName>
        <fullName evidence="1">Uncharacterized protein</fullName>
    </submittedName>
</protein>
<accession>A0A097ELV2</accession>
<dbReference type="AlphaFoldDB" id="A0A097ELV2"/>
<sequence>MKKIFTFTAMLISMGISSLYAENIVYIGYGSLIEDPRELPIKEGFKQTDLKLPIDFLRISGSYIGNSSKHDDTLYGAFCNKKDPDRKNSPLYLSVTIAPDEFAKDVKYSNVYSAQYDVVNDKFKELAIDAFDSARKALMRREGTTVSDNIAFISKSDLAPDTKEKIDNYKISKNATQLSEKDKENIITWMKEHGIDTTFITYFPSNFHDTIYGRGMETIAGKIKGMNSDRDITKWNQDNIRLLMFLVANNQANMASTRYNALEKFRSYIYEVPANVKNNTTYWQIGPYAKTAGLSGLITDVFNYPRIHTRKLEDSNAYVDCSDYKFESKDDSDEYVK</sequence>
<name>A0A097ELV2_9GAMM</name>
<evidence type="ECO:0000313" key="2">
    <source>
        <dbReference type="Proteomes" id="UP000029672"/>
    </source>
</evidence>
<dbReference type="KEGG" id="frf:LO80_00055"/>
<dbReference type="HOGENOM" id="CLU_823241_0_0_6"/>
<proteinExistence type="predicted"/>
<reference evidence="1 2" key="1">
    <citation type="submission" date="2014-10" db="EMBL/GenBank/DDBJ databases">
        <title>Whole genome sequence of Francisella endociliophora strain FSC1006, isolated from a laboratory culture of the marine ciliate Euplotes raikovi.</title>
        <authorList>
            <person name="Granberg M."/>
            <person name="Backman S."/>
            <person name="Lundmark E."/>
            <person name="Nilsson E."/>
            <person name="Karlsson E."/>
            <person name="Thelaus J."/>
            <person name="Ohrman C."/>
            <person name="Larkeryd A."/>
            <person name="Stenberg P."/>
        </authorList>
    </citation>
    <scope>NUCLEOTIDE SEQUENCE [LARGE SCALE GENOMIC DNA]</scope>
    <source>
        <strain evidence="1 2">FSC1006</strain>
    </source>
</reference>
<dbReference type="STRING" id="1547445.LO80_00055"/>
<organism evidence="1 2">
    <name type="scientific">Candidatus Francisella endociliophora</name>
    <dbReference type="NCBI Taxonomy" id="653937"/>
    <lineage>
        <taxon>Bacteria</taxon>
        <taxon>Pseudomonadati</taxon>
        <taxon>Pseudomonadota</taxon>
        <taxon>Gammaproteobacteria</taxon>
        <taxon>Thiotrichales</taxon>
        <taxon>Francisellaceae</taxon>
        <taxon>Francisella</taxon>
    </lineage>
</organism>
<keyword evidence="2" id="KW-1185">Reference proteome</keyword>